<keyword evidence="2" id="KW-0964">Secreted</keyword>
<reference evidence="8" key="2">
    <citation type="submission" date="2025-08" db="UniProtKB">
        <authorList>
            <consortium name="Ensembl"/>
        </authorList>
    </citation>
    <scope>IDENTIFICATION</scope>
</reference>
<dbReference type="PRINTS" id="PR00453">
    <property type="entry name" value="VWFADOMAIN"/>
</dbReference>
<evidence type="ECO:0000256" key="3">
    <source>
        <dbReference type="ARBA" id="ARBA00022536"/>
    </source>
</evidence>
<dbReference type="SUPFAM" id="SSF53300">
    <property type="entry name" value="vWA-like"/>
    <property type="match status" value="2"/>
</dbReference>
<evidence type="ECO:0000259" key="7">
    <source>
        <dbReference type="PROSITE" id="PS50234"/>
    </source>
</evidence>
<dbReference type="Pfam" id="PF10393">
    <property type="entry name" value="Matrilin_ccoil"/>
    <property type="match status" value="1"/>
</dbReference>
<keyword evidence="5" id="KW-0677">Repeat</keyword>
<dbReference type="Ensembl" id="ENSSFOT00015006770.2">
    <property type="protein sequence ID" value="ENSSFOP00015006666.2"/>
    <property type="gene ID" value="ENSSFOG00015004356.2"/>
</dbReference>
<reference evidence="8 9" key="1">
    <citation type="submission" date="2019-04" db="EMBL/GenBank/DDBJ databases">
        <authorList>
            <consortium name="Wellcome Sanger Institute Data Sharing"/>
        </authorList>
    </citation>
    <scope>NUCLEOTIDE SEQUENCE [LARGE SCALE GENOMIC DNA]</scope>
</reference>
<comment type="subcellular location">
    <subcellularLocation>
        <location evidence="1">Secreted</location>
    </subcellularLocation>
</comment>
<dbReference type="PROSITE" id="PS50234">
    <property type="entry name" value="VWFA"/>
    <property type="match status" value="2"/>
</dbReference>
<accession>A0A8C9R7U2</accession>
<reference evidence="8" key="3">
    <citation type="submission" date="2025-09" db="UniProtKB">
        <authorList>
            <consortium name="Ensembl"/>
        </authorList>
    </citation>
    <scope>IDENTIFICATION</scope>
</reference>
<dbReference type="AlphaFoldDB" id="A0A8C9R7U2"/>
<dbReference type="InterPro" id="IPR036465">
    <property type="entry name" value="vWFA_dom_sf"/>
</dbReference>
<keyword evidence="6" id="KW-0325">Glycoprotein</keyword>
<dbReference type="GO" id="GO:0005576">
    <property type="term" value="C:extracellular region"/>
    <property type="evidence" value="ECO:0007669"/>
    <property type="project" value="UniProtKB-SubCell"/>
</dbReference>
<dbReference type="PANTHER" id="PTHR24020">
    <property type="entry name" value="COLLAGEN ALPHA"/>
    <property type="match status" value="1"/>
</dbReference>
<evidence type="ECO:0000256" key="2">
    <source>
        <dbReference type="ARBA" id="ARBA00022525"/>
    </source>
</evidence>
<dbReference type="PANTHER" id="PTHR24020:SF14">
    <property type="entry name" value="MATRILIN-4"/>
    <property type="match status" value="1"/>
</dbReference>
<dbReference type="SMART" id="SM01279">
    <property type="entry name" value="Matrilin_ccoil"/>
    <property type="match status" value="1"/>
</dbReference>
<keyword evidence="3" id="KW-0245">EGF-like domain</keyword>
<dbReference type="FunFam" id="3.40.50.410:FF:000004">
    <property type="entry name" value="collagen alpha-6(VI) chain"/>
    <property type="match status" value="2"/>
</dbReference>
<evidence type="ECO:0000256" key="1">
    <source>
        <dbReference type="ARBA" id="ARBA00004613"/>
    </source>
</evidence>
<gene>
    <name evidence="8" type="primary">MATN4</name>
</gene>
<dbReference type="InterPro" id="IPR019466">
    <property type="entry name" value="Matrilin_CC_trimer"/>
</dbReference>
<evidence type="ECO:0000256" key="4">
    <source>
        <dbReference type="ARBA" id="ARBA00022729"/>
    </source>
</evidence>
<evidence type="ECO:0000313" key="9">
    <source>
        <dbReference type="Proteomes" id="UP000694397"/>
    </source>
</evidence>
<dbReference type="Gene3D" id="1.20.5.30">
    <property type="match status" value="1"/>
</dbReference>
<sequence>VPVLVDILQKCKSVDLVFIIDSSRSVRPHEFETMRKFMIDIINTLDVGANATRVGVVQYSSQVQNVFSLKSFSKKQDMVKAINQIIPLAQGTMTGLAIQYAMTVAFSRGEGARPGIPDVAVIVTDGRPQDRVAEVAAAARNRGVEIFAVGVARADMTSLRAMASPPLETHVFLVESFDLIHKFGMQLQGTICVVDLCAEGKHECEHICASSPGSYTCSCRQLQEDGKSCACRSANIDLVLLIDGSKSVRPQNFELVKKFVNQVVDSLDVSAHGTRVGLVQYSSRVRTEFPLSRYQAAEDIKNAVMKVEYMEKGTMTGLALKHMVENSFTEAEGARAASRNIPRVGLVFTDGRSQDSIAEWAKKAKDAGVTMYAVGVGKAVEDELREIASEPVDKHFFYSTDFTAINQIAENLKLNVCVKDPCACDSQVDFQQATMTALEQLGQKHILCLSTPGEKRHPVYSI</sequence>
<dbReference type="Gene3D" id="2.10.25.10">
    <property type="entry name" value="Laminin"/>
    <property type="match status" value="1"/>
</dbReference>
<proteinExistence type="predicted"/>
<dbReference type="Gene3D" id="3.40.50.410">
    <property type="entry name" value="von Willebrand factor, type A domain"/>
    <property type="match status" value="2"/>
</dbReference>
<dbReference type="InterPro" id="IPR036337">
    <property type="entry name" value="Matrilin_CC_sf"/>
</dbReference>
<evidence type="ECO:0000256" key="6">
    <source>
        <dbReference type="ARBA" id="ARBA00023180"/>
    </source>
</evidence>
<keyword evidence="9" id="KW-1185">Reference proteome</keyword>
<evidence type="ECO:0000256" key="5">
    <source>
        <dbReference type="ARBA" id="ARBA00022737"/>
    </source>
</evidence>
<dbReference type="GeneTree" id="ENSGT00940000157086"/>
<dbReference type="InterPro" id="IPR002035">
    <property type="entry name" value="VWF_A"/>
</dbReference>
<feature type="domain" description="VWFA" evidence="7">
    <location>
        <begin position="15"/>
        <end position="191"/>
    </location>
</feature>
<dbReference type="Pfam" id="PF00092">
    <property type="entry name" value="VWA"/>
    <property type="match status" value="2"/>
</dbReference>
<protein>
    <submittedName>
        <fullName evidence="8">Matrilin 4</fullName>
    </submittedName>
</protein>
<organism evidence="8 9">
    <name type="scientific">Scleropages formosus</name>
    <name type="common">Asian bonytongue</name>
    <name type="synonym">Osteoglossum formosum</name>
    <dbReference type="NCBI Taxonomy" id="113540"/>
    <lineage>
        <taxon>Eukaryota</taxon>
        <taxon>Metazoa</taxon>
        <taxon>Chordata</taxon>
        <taxon>Craniata</taxon>
        <taxon>Vertebrata</taxon>
        <taxon>Euteleostomi</taxon>
        <taxon>Actinopterygii</taxon>
        <taxon>Neopterygii</taxon>
        <taxon>Teleostei</taxon>
        <taxon>Osteoglossocephala</taxon>
        <taxon>Osteoglossomorpha</taxon>
        <taxon>Osteoglossiformes</taxon>
        <taxon>Osteoglossidae</taxon>
        <taxon>Scleropages</taxon>
    </lineage>
</organism>
<evidence type="ECO:0000313" key="8">
    <source>
        <dbReference type="Ensembl" id="ENSSFOP00015006666.2"/>
    </source>
</evidence>
<dbReference type="InterPro" id="IPR050525">
    <property type="entry name" value="ECM_Assembly_Org"/>
</dbReference>
<name>A0A8C9R7U2_SCLFO</name>
<dbReference type="SUPFAM" id="SSF58002">
    <property type="entry name" value="Chicken cartilage matrix protein"/>
    <property type="match status" value="1"/>
</dbReference>
<dbReference type="SMART" id="SM00327">
    <property type="entry name" value="VWA"/>
    <property type="match status" value="2"/>
</dbReference>
<dbReference type="Proteomes" id="UP000694397">
    <property type="component" value="Chromosome 22"/>
</dbReference>
<keyword evidence="4" id="KW-0732">Signal</keyword>
<feature type="domain" description="VWFA" evidence="7">
    <location>
        <begin position="237"/>
        <end position="412"/>
    </location>
</feature>